<sequence>MSKSVCFITQEATEEILSRVTKVCAECYSDIHVGDMIHYDMQNYRYLCERCQEELCEKMNDECEIIVEESAGLFG</sequence>
<proteinExistence type="predicted"/>
<organism evidence="1 2">
    <name type="scientific">Sulfurovum zhangzhouensis</name>
    <dbReference type="NCBI Taxonomy" id="3019067"/>
    <lineage>
        <taxon>Bacteria</taxon>
        <taxon>Pseudomonadati</taxon>
        <taxon>Campylobacterota</taxon>
        <taxon>Epsilonproteobacteria</taxon>
        <taxon>Campylobacterales</taxon>
        <taxon>Sulfurovaceae</taxon>
        <taxon>Sulfurovum</taxon>
    </lineage>
</organism>
<dbReference type="EMBL" id="JAQIBD010000001">
    <property type="protein sequence ID" value="MDM5271036.1"/>
    <property type="molecule type" value="Genomic_DNA"/>
</dbReference>
<gene>
    <name evidence="1" type="ORF">PGH07_02465</name>
</gene>
<keyword evidence="2" id="KW-1185">Reference proteome</keyword>
<reference evidence="1" key="1">
    <citation type="submission" date="2023-01" db="EMBL/GenBank/DDBJ databases">
        <title>Sulfurovum sp. zt1-1 genome assembly.</title>
        <authorList>
            <person name="Wang J."/>
        </authorList>
    </citation>
    <scope>NUCLEOTIDE SEQUENCE</scope>
    <source>
        <strain evidence="1">Zt1-1</strain>
    </source>
</reference>
<accession>A0ABT7QWB0</accession>
<protein>
    <submittedName>
        <fullName evidence="1">Uncharacterized protein</fullName>
    </submittedName>
</protein>
<comment type="caution">
    <text evidence="1">The sequence shown here is derived from an EMBL/GenBank/DDBJ whole genome shotgun (WGS) entry which is preliminary data.</text>
</comment>
<evidence type="ECO:0000313" key="2">
    <source>
        <dbReference type="Proteomes" id="UP001169069"/>
    </source>
</evidence>
<name>A0ABT7QWB0_9BACT</name>
<dbReference type="Proteomes" id="UP001169069">
    <property type="component" value="Unassembled WGS sequence"/>
</dbReference>
<evidence type="ECO:0000313" key="1">
    <source>
        <dbReference type="EMBL" id="MDM5271036.1"/>
    </source>
</evidence>
<dbReference type="RefSeq" id="WP_289412330.1">
    <property type="nucleotide sequence ID" value="NZ_JAQIBD010000001.1"/>
</dbReference>